<dbReference type="STRING" id="5874.Q4UIC7"/>
<protein>
    <submittedName>
        <fullName evidence="1">Uncharacterized protein</fullName>
    </submittedName>
</protein>
<dbReference type="GeneID" id="3864536"/>
<dbReference type="eggNOG" id="ENOG502SZ4H">
    <property type="taxonomic scope" value="Eukaryota"/>
</dbReference>
<proteinExistence type="predicted"/>
<reference evidence="1 2" key="1">
    <citation type="journal article" date="2005" name="Science">
        <title>Genome of the host-cell transforming parasite Theileria annulata compared with T. parva.</title>
        <authorList>
            <person name="Pain A."/>
            <person name="Renauld H."/>
            <person name="Berriman M."/>
            <person name="Murphy L."/>
            <person name="Yeats C.A."/>
            <person name="Weir W."/>
            <person name="Kerhornou A."/>
            <person name="Aslett M."/>
            <person name="Bishop R."/>
            <person name="Bouchier C."/>
            <person name="Cochet M."/>
            <person name="Coulson R.M.R."/>
            <person name="Cronin A."/>
            <person name="de Villiers E.P."/>
            <person name="Fraser A."/>
            <person name="Fosker N."/>
            <person name="Gardner M."/>
            <person name="Goble A."/>
            <person name="Griffiths-Jones S."/>
            <person name="Harris D.E."/>
            <person name="Katzer F."/>
            <person name="Larke N."/>
            <person name="Lord A."/>
            <person name="Maser P."/>
            <person name="McKellar S."/>
            <person name="Mooney P."/>
            <person name="Morton F."/>
            <person name="Nene V."/>
            <person name="O'Neil S."/>
            <person name="Price C."/>
            <person name="Quail M.A."/>
            <person name="Rabbinowitsch E."/>
            <person name="Rawlings N.D."/>
            <person name="Rutter S."/>
            <person name="Saunders D."/>
            <person name="Seeger K."/>
            <person name="Shah T."/>
            <person name="Squares R."/>
            <person name="Squares S."/>
            <person name="Tivey A."/>
            <person name="Walker A.R."/>
            <person name="Woodward J."/>
            <person name="Dobbelaere D.A.E."/>
            <person name="Langsley G."/>
            <person name="Rajandream M.A."/>
            <person name="McKeever D."/>
            <person name="Shiels B."/>
            <person name="Tait A."/>
            <person name="Barrell B.G."/>
            <person name="Hall N."/>
        </authorList>
    </citation>
    <scope>NUCLEOTIDE SEQUENCE [LARGE SCALE GENOMIC DNA]</scope>
    <source>
        <strain evidence="2">Ankara</strain>
    </source>
</reference>
<dbReference type="VEuPathDB" id="PiroplasmaDB:TA06485"/>
<dbReference type="Proteomes" id="UP000001950">
    <property type="component" value="Chromosome 1"/>
</dbReference>
<dbReference type="InParanoid" id="Q4UIC7"/>
<gene>
    <name evidence="1" type="ORF">TA06485</name>
</gene>
<evidence type="ECO:0000313" key="2">
    <source>
        <dbReference type="Proteomes" id="UP000001950"/>
    </source>
</evidence>
<dbReference type="AlphaFoldDB" id="Q4UIC7"/>
<dbReference type="EMBL" id="CR940347">
    <property type="protein sequence ID" value="CAI73162.1"/>
    <property type="molecule type" value="Genomic_DNA"/>
</dbReference>
<dbReference type="OMA" id="TITNHVY"/>
<dbReference type="KEGG" id="tan:TA06485"/>
<accession>Q4UIC7</accession>
<dbReference type="RefSeq" id="XP_953840.1">
    <property type="nucleotide sequence ID" value="XM_948747.1"/>
</dbReference>
<keyword evidence="2" id="KW-1185">Reference proteome</keyword>
<organism evidence="1 2">
    <name type="scientific">Theileria annulata</name>
    <dbReference type="NCBI Taxonomy" id="5874"/>
    <lineage>
        <taxon>Eukaryota</taxon>
        <taxon>Sar</taxon>
        <taxon>Alveolata</taxon>
        <taxon>Apicomplexa</taxon>
        <taxon>Aconoidasida</taxon>
        <taxon>Piroplasmida</taxon>
        <taxon>Theileriidae</taxon>
        <taxon>Theileria</taxon>
    </lineage>
</organism>
<dbReference type="OrthoDB" id="434697at2759"/>
<name>Q4UIC7_THEAN</name>
<sequence>MRGFNRIFSIGSIINYQRRFLTELPYNIDNKNLYCNSFASCEDVTKYIEFLSIGESNEVDKISDSTHLFNERAHKMYPYQIIRVLNSYARLKFSNENILKSVLTRCEEMCDQASPKRALELITLYRNVNLSHEQVLSPLTKSLINHMNNYSYELYTLGLNASYLNITDQIFIESLKTQILLTSKELNPLNSIKNLESFSRFRVESDELFDSVWNFVKDKVLFFSSWRQLQEYINKNLNYSRRLLEFHIDLLSSELEKSNMNSEEISTILTIKSSKGYFIHIIFKLRIVHHQCVEAIINSIEMKVNDPNYIKDDIYYHIFKLSQILSFDETDSLFKSSHICEFWKLILDKIFTNITGFLSPTKAIQLLYTISILKRNNVIDKNYDEILKYIKPIWQKLNLRDQELLYDSLVSMYWSNESKGEEDIFVKRIIEEKMPTILPLMYGNMKNVKLGIKGGKNVIYKADMDKKLVPQKCVNEFYVLNVVNEGVKVVKSPETLMELEVMEKIHNDVESYTNRVEIKIPNEKLKMSLKC</sequence>
<evidence type="ECO:0000313" key="1">
    <source>
        <dbReference type="EMBL" id="CAI73162.1"/>
    </source>
</evidence>